<name>A0ABY4JG73_9BACI</name>
<comment type="subcellular location">
    <subcellularLocation>
        <location evidence="1">Cell membrane</location>
        <topology evidence="1">Multi-pass membrane protein</topology>
    </subcellularLocation>
</comment>
<feature type="transmembrane region" description="Helical" evidence="7">
    <location>
        <begin position="158"/>
        <end position="181"/>
    </location>
</feature>
<evidence type="ECO:0000256" key="7">
    <source>
        <dbReference type="SAM" id="Phobius"/>
    </source>
</evidence>
<keyword evidence="6 7" id="KW-0472">Membrane</keyword>
<keyword evidence="5 7" id="KW-1133">Transmembrane helix</keyword>
<reference evidence="8 9" key="1">
    <citation type="submission" date="2022-04" db="EMBL/GenBank/DDBJ databases">
        <title>Mechanism of arsenic methylation and mitigation arsenic toxicity by Bacillus sp. LH14 from an Arsenic-Contaminated Paddy Soil.</title>
        <authorList>
            <person name="Wang D."/>
        </authorList>
    </citation>
    <scope>NUCLEOTIDE SEQUENCE [LARGE SCALE GENOMIC DNA]</scope>
    <source>
        <strain evidence="8 9">LH14</strain>
    </source>
</reference>
<dbReference type="RefSeq" id="WP_248266178.1">
    <property type="nucleotide sequence ID" value="NZ_CP096034.1"/>
</dbReference>
<dbReference type="PIRSF" id="PIRSF006060">
    <property type="entry name" value="AA_transporter"/>
    <property type="match status" value="1"/>
</dbReference>
<dbReference type="PANTHER" id="PTHR42770">
    <property type="entry name" value="AMINO ACID TRANSPORTER-RELATED"/>
    <property type="match status" value="1"/>
</dbReference>
<feature type="transmembrane region" description="Helical" evidence="7">
    <location>
        <begin position="246"/>
        <end position="268"/>
    </location>
</feature>
<dbReference type="InterPro" id="IPR002293">
    <property type="entry name" value="AA/rel_permease1"/>
</dbReference>
<organism evidence="8 9">
    <name type="scientific">Gottfriedia acidiceleris</name>
    <dbReference type="NCBI Taxonomy" id="371036"/>
    <lineage>
        <taxon>Bacteria</taxon>
        <taxon>Bacillati</taxon>
        <taxon>Bacillota</taxon>
        <taxon>Bacilli</taxon>
        <taxon>Bacillales</taxon>
        <taxon>Bacillaceae</taxon>
        <taxon>Gottfriedia</taxon>
    </lineage>
</organism>
<feature type="transmembrane region" description="Helical" evidence="7">
    <location>
        <begin position="80"/>
        <end position="100"/>
    </location>
</feature>
<dbReference type="Proteomes" id="UP000830639">
    <property type="component" value="Chromosome"/>
</dbReference>
<dbReference type="InterPro" id="IPR050367">
    <property type="entry name" value="APC_superfamily"/>
</dbReference>
<evidence type="ECO:0000256" key="3">
    <source>
        <dbReference type="ARBA" id="ARBA00022475"/>
    </source>
</evidence>
<feature type="transmembrane region" description="Helical" evidence="7">
    <location>
        <begin position="120"/>
        <end position="146"/>
    </location>
</feature>
<evidence type="ECO:0000256" key="4">
    <source>
        <dbReference type="ARBA" id="ARBA00022692"/>
    </source>
</evidence>
<keyword evidence="4 7" id="KW-0812">Transmembrane</keyword>
<gene>
    <name evidence="8" type="primary">yjeM</name>
    <name evidence="8" type="ORF">MY490_13425</name>
</gene>
<keyword evidence="2" id="KW-0813">Transport</keyword>
<dbReference type="EMBL" id="CP096034">
    <property type="protein sequence ID" value="UPM52831.1"/>
    <property type="molecule type" value="Genomic_DNA"/>
</dbReference>
<evidence type="ECO:0000313" key="8">
    <source>
        <dbReference type="EMBL" id="UPM52831.1"/>
    </source>
</evidence>
<dbReference type="NCBIfam" id="NF011775">
    <property type="entry name" value="PRK15238.1"/>
    <property type="match status" value="1"/>
</dbReference>
<dbReference type="Gene3D" id="1.20.1740.10">
    <property type="entry name" value="Amino acid/polyamine transporter I"/>
    <property type="match status" value="1"/>
</dbReference>
<feature type="transmembrane region" description="Helical" evidence="7">
    <location>
        <begin position="437"/>
        <end position="460"/>
    </location>
</feature>
<protein>
    <submittedName>
        <fullName evidence="8">Glutamate/gamma-aminobutyrate family transporter YjeM</fullName>
    </submittedName>
</protein>
<feature type="transmembrane region" description="Helical" evidence="7">
    <location>
        <begin position="466"/>
        <end position="485"/>
    </location>
</feature>
<feature type="transmembrane region" description="Helical" evidence="7">
    <location>
        <begin position="363"/>
        <end position="383"/>
    </location>
</feature>
<dbReference type="PANTHER" id="PTHR42770:SF15">
    <property type="entry name" value="GLUTAMATE_GAMMA-AMINOBUTYRATE ANTIPORTER-RELATED"/>
    <property type="match status" value="1"/>
</dbReference>
<proteinExistence type="predicted"/>
<sequence>MSKKLSLVGLILMVFTTVYGFGNIPTAFYLMGYSAIPWYLLSAITFFIPFAFMMAEFGAAYKHSEGGIYTWMADSVGPRFAFIGTFMWFSSYVIYMVSVSSKVWIPLSTFIFGRDKTQSLSLFGLSSTQSIGLLALFWMLVVTYFASKGIESISKVTTIGGVTVFSLNIVLLITSILIYLFNGGKLAQPIKSFSSAFAHSPNPNYLSTLAILSFVVFAIFAYGGLEAIGGLVDQTENAERNFPKGITISAIIISVGYSLGIFLVGIFINWSNDLSASTTNLGNITYVLMYNLGLELGKALTLSSDTADLIGILFARITGLSMFLAYTGAFFTLIYAPLKTIIKGTPKYLWPKKFSETNEKGMPVNAMWVQFAIVSIIIVLTSFGGQGASAFFNKITLMTNVSMTLPYIFLGIAYPMFKRNNRIDKPFQILKSNSSAIFASILVILVVGFANFFTIIQPAIEGDYNSTIWMIAGPIFFSILALLILNRSRKSTQKEKKIA</sequence>
<feature type="transmembrane region" description="Helical" evidence="7">
    <location>
        <begin position="205"/>
        <end position="225"/>
    </location>
</feature>
<evidence type="ECO:0000256" key="1">
    <source>
        <dbReference type="ARBA" id="ARBA00004651"/>
    </source>
</evidence>
<keyword evidence="9" id="KW-1185">Reference proteome</keyword>
<evidence type="ECO:0000256" key="5">
    <source>
        <dbReference type="ARBA" id="ARBA00022989"/>
    </source>
</evidence>
<dbReference type="Pfam" id="PF13520">
    <property type="entry name" value="AA_permease_2"/>
    <property type="match status" value="1"/>
</dbReference>
<keyword evidence="3" id="KW-1003">Cell membrane</keyword>
<feature type="transmembrane region" description="Helical" evidence="7">
    <location>
        <begin position="395"/>
        <end position="417"/>
    </location>
</feature>
<feature type="transmembrane region" description="Helical" evidence="7">
    <location>
        <begin position="36"/>
        <end position="59"/>
    </location>
</feature>
<feature type="transmembrane region" description="Helical" evidence="7">
    <location>
        <begin position="323"/>
        <end position="342"/>
    </location>
</feature>
<evidence type="ECO:0000256" key="6">
    <source>
        <dbReference type="ARBA" id="ARBA00023136"/>
    </source>
</evidence>
<evidence type="ECO:0000256" key="2">
    <source>
        <dbReference type="ARBA" id="ARBA00022448"/>
    </source>
</evidence>
<accession>A0ABY4JG73</accession>
<evidence type="ECO:0000313" key="9">
    <source>
        <dbReference type="Proteomes" id="UP000830639"/>
    </source>
</evidence>